<dbReference type="AlphaFoldDB" id="A0A1I7INE3"/>
<evidence type="ECO:0000313" key="2">
    <source>
        <dbReference type="Proteomes" id="UP000198817"/>
    </source>
</evidence>
<proteinExistence type="predicted"/>
<name>A0A1I7INE3_9FIRM</name>
<evidence type="ECO:0000313" key="1">
    <source>
        <dbReference type="EMBL" id="SFU74419.1"/>
    </source>
</evidence>
<accession>A0A1I7INE3</accession>
<dbReference type="Proteomes" id="UP000198817">
    <property type="component" value="Unassembled WGS sequence"/>
</dbReference>
<dbReference type="EMBL" id="FPBT01000059">
    <property type="protein sequence ID" value="SFU74419.1"/>
    <property type="molecule type" value="Genomic_DNA"/>
</dbReference>
<organism evidence="1 2">
    <name type="scientific">Eubacterium pyruvativorans</name>
    <dbReference type="NCBI Taxonomy" id="155865"/>
    <lineage>
        <taxon>Bacteria</taxon>
        <taxon>Bacillati</taxon>
        <taxon>Bacillota</taxon>
        <taxon>Clostridia</taxon>
        <taxon>Eubacteriales</taxon>
        <taxon>Eubacteriaceae</taxon>
        <taxon>Eubacterium</taxon>
    </lineage>
</organism>
<feature type="non-terminal residue" evidence="1">
    <location>
        <position position="1"/>
    </location>
</feature>
<sequence>IADWLMQDRISSARDQVSEAKQKVSAIRSQLCRMME</sequence>
<reference evidence="1 2" key="1">
    <citation type="submission" date="2016-10" db="EMBL/GenBank/DDBJ databases">
        <authorList>
            <person name="de Groot N.N."/>
        </authorList>
    </citation>
    <scope>NUCLEOTIDE SEQUENCE [LARGE SCALE GENOMIC DNA]</scope>
    <source>
        <strain evidence="1 2">KHGC13</strain>
    </source>
</reference>
<gene>
    <name evidence="1" type="ORF">SAMN05216508_1591</name>
</gene>
<protein>
    <submittedName>
        <fullName evidence="1">Uncharacterized protein</fullName>
    </submittedName>
</protein>
<keyword evidence="2" id="KW-1185">Reference proteome</keyword>